<organism evidence="14 15">
    <name type="scientific">Chironomus riparius</name>
    <dbReference type="NCBI Taxonomy" id="315576"/>
    <lineage>
        <taxon>Eukaryota</taxon>
        <taxon>Metazoa</taxon>
        <taxon>Ecdysozoa</taxon>
        <taxon>Arthropoda</taxon>
        <taxon>Hexapoda</taxon>
        <taxon>Insecta</taxon>
        <taxon>Pterygota</taxon>
        <taxon>Neoptera</taxon>
        <taxon>Endopterygota</taxon>
        <taxon>Diptera</taxon>
        <taxon>Nematocera</taxon>
        <taxon>Chironomoidea</taxon>
        <taxon>Chironomidae</taxon>
        <taxon>Chironominae</taxon>
        <taxon>Chironomus</taxon>
    </lineage>
</organism>
<evidence type="ECO:0000256" key="2">
    <source>
        <dbReference type="ARBA" id="ARBA00023015"/>
    </source>
</evidence>
<evidence type="ECO:0000256" key="5">
    <source>
        <dbReference type="ARBA" id="ARBA00023163"/>
    </source>
</evidence>
<dbReference type="GO" id="GO:0046982">
    <property type="term" value="F:protein heterodimerization activity"/>
    <property type="evidence" value="ECO:0007669"/>
    <property type="project" value="InterPro"/>
</dbReference>
<dbReference type="InterPro" id="IPR007125">
    <property type="entry name" value="H2A/H2B/H3"/>
</dbReference>
<dbReference type="CDD" id="cd22908">
    <property type="entry name" value="HFD_NFYC-like"/>
    <property type="match status" value="1"/>
</dbReference>
<evidence type="ECO:0000256" key="7">
    <source>
        <dbReference type="ARBA" id="ARBA00025263"/>
    </source>
</evidence>
<comment type="similarity">
    <text evidence="9">Belongs to the NFYC/HAP5 subunit family.</text>
</comment>
<dbReference type="Gene3D" id="1.10.20.10">
    <property type="entry name" value="Histone, subunit A"/>
    <property type="match status" value="1"/>
</dbReference>
<evidence type="ECO:0000256" key="11">
    <source>
        <dbReference type="ARBA" id="ARBA00042333"/>
    </source>
</evidence>
<dbReference type="EMBL" id="OU895878">
    <property type="protein sequence ID" value="CAG9801650.1"/>
    <property type="molecule type" value="Genomic_DNA"/>
</dbReference>
<keyword evidence="2" id="KW-0805">Transcription regulation</keyword>
<keyword evidence="15" id="KW-1185">Reference proteome</keyword>
<dbReference type="GO" id="GO:0001228">
    <property type="term" value="F:DNA-binding transcription activator activity, RNA polymerase II-specific"/>
    <property type="evidence" value="ECO:0007669"/>
    <property type="project" value="TreeGrafter"/>
</dbReference>
<sequence>MDPSTSKDEKLTETQVELQNFFPKVLEEIKNIKVIEPGNQLLPLARIKKIMKLDEDVKMISAEAPLLFAKATEIFIHELTLRAWLHTEDNKRRTLQRNDIAMAISKYDQFDFLIDIVPRDEIKPKKEADNKATVQEVFYVQAPTQQMQTVTVPSMQSNQQSAVPQTIQLPNGMQATTAQTQNIILQSPTQTQVPTNLIQLANSGQQIQIVQQVVGPNGEISQIPVQMSQQQLSMLRSQMAGTPMIVQAPQTIFQTQTGQNIAIPLANLAQQGLFINSQTGAIQQQATQMQQAQQQGHIKEEQQ</sequence>
<evidence type="ECO:0000256" key="3">
    <source>
        <dbReference type="ARBA" id="ARBA00023125"/>
    </source>
</evidence>
<evidence type="ECO:0000259" key="13">
    <source>
        <dbReference type="Pfam" id="PF00125"/>
    </source>
</evidence>
<evidence type="ECO:0000313" key="15">
    <source>
        <dbReference type="Proteomes" id="UP001153620"/>
    </source>
</evidence>
<dbReference type="PANTHER" id="PTHR10252:SF8">
    <property type="entry name" value="NUCLEAR TRANSCRIPTION FACTOR Y SUBUNIT GAMMA"/>
    <property type="match status" value="1"/>
</dbReference>
<accession>A0A9N9WPW7</accession>
<dbReference type="OrthoDB" id="1272441at2759"/>
<comment type="subcellular location">
    <subcellularLocation>
        <location evidence="1">Nucleus</location>
    </subcellularLocation>
</comment>
<dbReference type="SUPFAM" id="SSF47113">
    <property type="entry name" value="Histone-fold"/>
    <property type="match status" value="1"/>
</dbReference>
<keyword evidence="3" id="KW-0238">DNA-binding</keyword>
<evidence type="ECO:0000256" key="12">
    <source>
        <dbReference type="ARBA" id="ARBA00042663"/>
    </source>
</evidence>
<dbReference type="Proteomes" id="UP001153620">
    <property type="component" value="Chromosome 2"/>
</dbReference>
<dbReference type="AlphaFoldDB" id="A0A9N9WPW7"/>
<reference evidence="14" key="1">
    <citation type="submission" date="2022-01" db="EMBL/GenBank/DDBJ databases">
        <authorList>
            <person name="King R."/>
        </authorList>
    </citation>
    <scope>NUCLEOTIDE SEQUENCE</scope>
</reference>
<dbReference type="GO" id="GO:0000978">
    <property type="term" value="F:RNA polymerase II cis-regulatory region sequence-specific DNA binding"/>
    <property type="evidence" value="ECO:0007669"/>
    <property type="project" value="TreeGrafter"/>
</dbReference>
<keyword evidence="5" id="KW-0804">Transcription</keyword>
<dbReference type="InterPro" id="IPR050568">
    <property type="entry name" value="Transcr_DNA_Rep_Reg"/>
</dbReference>
<dbReference type="InterPro" id="IPR009072">
    <property type="entry name" value="Histone-fold"/>
</dbReference>
<evidence type="ECO:0000256" key="8">
    <source>
        <dbReference type="ARBA" id="ARBA00025911"/>
    </source>
</evidence>
<comment type="subunit">
    <text evidence="8">Heterotrimeric transcription factor composed of three components, NF-YA, NF-YB and NF-YC. NF-YB and NF-YC must interact and dimerize for NF-YA association and DNA binding.</text>
</comment>
<name>A0A9N9WPW7_9DIPT</name>
<evidence type="ECO:0000256" key="10">
    <source>
        <dbReference type="ARBA" id="ARBA00040590"/>
    </source>
</evidence>
<dbReference type="FunFam" id="1.10.20.10:FF:000006">
    <property type="entry name" value="Nuclear transcription factor Y subunit gamma"/>
    <property type="match status" value="1"/>
</dbReference>
<reference evidence="14" key="2">
    <citation type="submission" date="2022-10" db="EMBL/GenBank/DDBJ databases">
        <authorList>
            <consortium name="ENA_rothamsted_submissions"/>
            <consortium name="culmorum"/>
            <person name="King R."/>
        </authorList>
    </citation>
    <scope>NUCLEOTIDE SEQUENCE</scope>
</reference>
<dbReference type="Pfam" id="PF00125">
    <property type="entry name" value="Histone"/>
    <property type="match status" value="1"/>
</dbReference>
<dbReference type="GO" id="GO:0016602">
    <property type="term" value="C:CCAAT-binding factor complex"/>
    <property type="evidence" value="ECO:0007669"/>
    <property type="project" value="TreeGrafter"/>
</dbReference>
<proteinExistence type="inferred from homology"/>
<evidence type="ECO:0000256" key="9">
    <source>
        <dbReference type="ARBA" id="ARBA00038129"/>
    </source>
</evidence>
<comment type="function">
    <text evidence="7">Component of the sequence-specific heterotrimeric transcription factor (NF-Y) which specifically recognizes a 5'-CCAAT-3' box motif found in the promoters of its target genes. NF-Y can function as both an activator and a repressor, depending on its interacting cofactors.</text>
</comment>
<evidence type="ECO:0000256" key="6">
    <source>
        <dbReference type="ARBA" id="ARBA00023242"/>
    </source>
</evidence>
<keyword evidence="6" id="KW-0539">Nucleus</keyword>
<feature type="domain" description="Core Histone H2A/H2B/H3" evidence="13">
    <location>
        <begin position="27"/>
        <end position="104"/>
    </location>
</feature>
<evidence type="ECO:0000256" key="1">
    <source>
        <dbReference type="ARBA" id="ARBA00004123"/>
    </source>
</evidence>
<evidence type="ECO:0000256" key="4">
    <source>
        <dbReference type="ARBA" id="ARBA00023159"/>
    </source>
</evidence>
<protein>
    <recommendedName>
        <fullName evidence="10">Nuclear transcription factor Y subunit gamma</fullName>
    </recommendedName>
    <alternativeName>
        <fullName evidence="11">CAAT box DNA-binding protein subunit C</fullName>
    </alternativeName>
    <alternativeName>
        <fullName evidence="12">Nuclear transcription factor Y subunit C</fullName>
    </alternativeName>
</protein>
<gene>
    <name evidence="14" type="ORF">CHIRRI_LOCUS4572</name>
</gene>
<dbReference type="PANTHER" id="PTHR10252">
    <property type="entry name" value="HISTONE-LIKE TRANSCRIPTION FACTOR CCAAT-RELATED"/>
    <property type="match status" value="1"/>
</dbReference>
<keyword evidence="4" id="KW-0010">Activator</keyword>
<evidence type="ECO:0000313" key="14">
    <source>
        <dbReference type="EMBL" id="CAG9801650.1"/>
    </source>
</evidence>